<evidence type="ECO:0000256" key="1">
    <source>
        <dbReference type="SAM" id="MobiDB-lite"/>
    </source>
</evidence>
<evidence type="ECO:0000313" key="3">
    <source>
        <dbReference type="WBParaSite" id="HCON_00156430-00001"/>
    </source>
</evidence>
<organism evidence="2 3">
    <name type="scientific">Haemonchus contortus</name>
    <name type="common">Barber pole worm</name>
    <dbReference type="NCBI Taxonomy" id="6289"/>
    <lineage>
        <taxon>Eukaryota</taxon>
        <taxon>Metazoa</taxon>
        <taxon>Ecdysozoa</taxon>
        <taxon>Nematoda</taxon>
        <taxon>Chromadorea</taxon>
        <taxon>Rhabditida</taxon>
        <taxon>Rhabditina</taxon>
        <taxon>Rhabditomorpha</taxon>
        <taxon>Strongyloidea</taxon>
        <taxon>Trichostrongylidae</taxon>
        <taxon>Haemonchus</taxon>
    </lineage>
</organism>
<accession>A0A7I4YZH5</accession>
<keyword evidence="2" id="KW-1185">Reference proteome</keyword>
<dbReference type="AlphaFoldDB" id="A0A7I4YZH5"/>
<dbReference type="OrthoDB" id="10506460at2759"/>
<name>A0A7I4YZH5_HAECO</name>
<dbReference type="WBParaSite" id="HCON_00156430-00001">
    <property type="protein sequence ID" value="HCON_00156430-00001"/>
    <property type="gene ID" value="HCON_00156430"/>
</dbReference>
<feature type="region of interest" description="Disordered" evidence="1">
    <location>
        <begin position="106"/>
        <end position="193"/>
    </location>
</feature>
<sequence length="193" mass="21994">MPILKHTICVTRISFYGHSCVEKPKVYYGAVEDEENLHTTTTMEPQCAFSNTAAACICRGTDCNDIKNTKEVLAKYLATTDSAEIRNFILCFLAKGDKKSFATATKMKVDAPKRKVRDKKKKRVKRSKGSKRRESPRNVISPIRAAQKTQKNSTQKEPMEHLSTHSSGINAVKHHQHKHSSRVQHRHRHHNTF</sequence>
<reference evidence="3" key="1">
    <citation type="submission" date="2020-12" db="UniProtKB">
        <authorList>
            <consortium name="WormBaseParasite"/>
        </authorList>
    </citation>
    <scope>IDENTIFICATION</scope>
    <source>
        <strain evidence="3">MHco3</strain>
    </source>
</reference>
<dbReference type="Proteomes" id="UP000025227">
    <property type="component" value="Unplaced"/>
</dbReference>
<protein>
    <submittedName>
        <fullName evidence="3">Uncharacterized protein</fullName>
    </submittedName>
</protein>
<feature type="compositionally biased region" description="Basic residues" evidence="1">
    <location>
        <begin position="114"/>
        <end position="131"/>
    </location>
</feature>
<feature type="compositionally biased region" description="Polar residues" evidence="1">
    <location>
        <begin position="147"/>
        <end position="156"/>
    </location>
</feature>
<proteinExistence type="predicted"/>
<feature type="compositionally biased region" description="Basic residues" evidence="1">
    <location>
        <begin position="172"/>
        <end position="193"/>
    </location>
</feature>
<evidence type="ECO:0000313" key="2">
    <source>
        <dbReference type="Proteomes" id="UP000025227"/>
    </source>
</evidence>